<comment type="caution">
    <text evidence="2">The sequence shown here is derived from an EMBL/GenBank/DDBJ whole genome shotgun (WGS) entry which is preliminary data.</text>
</comment>
<dbReference type="GO" id="GO:0016787">
    <property type="term" value="F:hydrolase activity"/>
    <property type="evidence" value="ECO:0007669"/>
    <property type="project" value="UniProtKB-KW"/>
</dbReference>
<accession>A0A7X0KXY4</accession>
<keyword evidence="3" id="KW-1185">Reference proteome</keyword>
<dbReference type="InterPro" id="IPR026555">
    <property type="entry name" value="NSL3/Tex30"/>
</dbReference>
<keyword evidence="2" id="KW-0378">Hydrolase</keyword>
<feature type="domain" description="KANL3/Tex30 alpha/beta hydrolase-like" evidence="1">
    <location>
        <begin position="23"/>
        <end position="158"/>
    </location>
</feature>
<dbReference type="SUPFAM" id="SSF53474">
    <property type="entry name" value="alpha/beta-Hydrolases"/>
    <property type="match status" value="1"/>
</dbReference>
<sequence length="205" mass="21485">MKVVTAHGPAEVVLDEVNDPVFLLVLTHGSNGGVEAADLLAVRAEALRLGGAVARVTQPFRLAGRRAPGPAAKQDEAWLEVVAALRKRFGDVPLVQGGRSNGARVACRTAAAAGAAGVVALAFPLHPPGRPEKTRVEELRSAGVEVVVVNGDRDPFGVPGPADAARVEVLPGERHDLGRDPAAVGRAVEPWLKRWAARPVRTGRR</sequence>
<dbReference type="Pfam" id="PF20408">
    <property type="entry name" value="Abhydrolase_11"/>
    <property type="match status" value="1"/>
</dbReference>
<dbReference type="Gene3D" id="3.40.50.1820">
    <property type="entry name" value="alpha/beta hydrolase"/>
    <property type="match status" value="1"/>
</dbReference>
<evidence type="ECO:0000259" key="1">
    <source>
        <dbReference type="Pfam" id="PF20408"/>
    </source>
</evidence>
<dbReference type="RefSeq" id="WP_185024431.1">
    <property type="nucleotide sequence ID" value="NZ_JACHMQ010000001.1"/>
</dbReference>
<name>A0A7X0KXY4_9ACTN</name>
<dbReference type="PANTHER" id="PTHR13136">
    <property type="entry name" value="TESTIS DEVELOPMENT PROTEIN PRTD"/>
    <property type="match status" value="1"/>
</dbReference>
<dbReference type="EMBL" id="JACHMQ010000001">
    <property type="protein sequence ID" value="MBB6394830.1"/>
    <property type="molecule type" value="Genomic_DNA"/>
</dbReference>
<gene>
    <name evidence="2" type="ORF">BKA00_001744</name>
</gene>
<dbReference type="AlphaFoldDB" id="A0A7X0KXY4"/>
<organism evidence="2 3">
    <name type="scientific">Actinomadura coerulea</name>
    <dbReference type="NCBI Taxonomy" id="46159"/>
    <lineage>
        <taxon>Bacteria</taxon>
        <taxon>Bacillati</taxon>
        <taxon>Actinomycetota</taxon>
        <taxon>Actinomycetes</taxon>
        <taxon>Streptosporangiales</taxon>
        <taxon>Thermomonosporaceae</taxon>
        <taxon>Actinomadura</taxon>
    </lineage>
</organism>
<dbReference type="Proteomes" id="UP000546324">
    <property type="component" value="Unassembled WGS sequence"/>
</dbReference>
<dbReference type="InterPro" id="IPR029058">
    <property type="entry name" value="AB_hydrolase_fold"/>
</dbReference>
<reference evidence="2 3" key="1">
    <citation type="submission" date="2020-08" db="EMBL/GenBank/DDBJ databases">
        <title>Sequencing the genomes of 1000 actinobacteria strains.</title>
        <authorList>
            <person name="Klenk H.-P."/>
        </authorList>
    </citation>
    <scope>NUCLEOTIDE SEQUENCE [LARGE SCALE GENOMIC DNA]</scope>
    <source>
        <strain evidence="2 3">DSM 43675</strain>
    </source>
</reference>
<dbReference type="InterPro" id="IPR046879">
    <property type="entry name" value="KANL3/Tex30_Abhydrolase"/>
</dbReference>
<evidence type="ECO:0000313" key="2">
    <source>
        <dbReference type="EMBL" id="MBB6394830.1"/>
    </source>
</evidence>
<proteinExistence type="predicted"/>
<evidence type="ECO:0000313" key="3">
    <source>
        <dbReference type="Proteomes" id="UP000546324"/>
    </source>
</evidence>
<protein>
    <submittedName>
        <fullName evidence="2">Putative alpha/beta-hydrolase family hydrolase</fullName>
    </submittedName>
</protein>
<dbReference type="PANTHER" id="PTHR13136:SF11">
    <property type="entry name" value="TESTIS-EXPRESSED PROTEIN 30"/>
    <property type="match status" value="1"/>
</dbReference>